<keyword evidence="1" id="KW-0175">Coiled coil</keyword>
<dbReference type="Proteomes" id="UP000238589">
    <property type="component" value="Unassembled WGS sequence"/>
</dbReference>
<keyword evidence="5" id="KW-1185">Reference proteome</keyword>
<evidence type="ECO:0000256" key="1">
    <source>
        <dbReference type="SAM" id="Coils"/>
    </source>
</evidence>
<accession>A0A2S9K5J3</accession>
<evidence type="ECO:0000256" key="2">
    <source>
        <dbReference type="SAM" id="MobiDB-lite"/>
    </source>
</evidence>
<organism evidence="4 5">
    <name type="scientific">Malikia granosa</name>
    <dbReference type="NCBI Taxonomy" id="263067"/>
    <lineage>
        <taxon>Bacteria</taxon>
        <taxon>Pseudomonadati</taxon>
        <taxon>Pseudomonadota</taxon>
        <taxon>Betaproteobacteria</taxon>
        <taxon>Burkholderiales</taxon>
        <taxon>Comamonadaceae</taxon>
        <taxon>Malikia</taxon>
    </lineage>
</organism>
<feature type="region of interest" description="Disordered" evidence="2">
    <location>
        <begin position="343"/>
        <end position="367"/>
    </location>
</feature>
<protein>
    <recommendedName>
        <fullName evidence="3">Nitrate/nitrite sensing protein domain-containing protein</fullName>
    </recommendedName>
</protein>
<dbReference type="OrthoDB" id="9782798at2"/>
<gene>
    <name evidence="4" type="ORF">C6P64_07960</name>
</gene>
<comment type="caution">
    <text evidence="4">The sequence shown here is derived from an EMBL/GenBank/DDBJ whole genome shotgun (WGS) entry which is preliminary data.</text>
</comment>
<feature type="domain" description="Nitrate/nitrite sensing protein" evidence="3">
    <location>
        <begin position="92"/>
        <end position="340"/>
    </location>
</feature>
<evidence type="ECO:0000313" key="4">
    <source>
        <dbReference type="EMBL" id="PRD65720.1"/>
    </source>
</evidence>
<feature type="coiled-coil region" evidence="1">
    <location>
        <begin position="115"/>
        <end position="143"/>
    </location>
</feature>
<dbReference type="Pfam" id="PF08376">
    <property type="entry name" value="NIT"/>
    <property type="match status" value="1"/>
</dbReference>
<dbReference type="AlphaFoldDB" id="A0A2S9K5J3"/>
<sequence length="395" mass="43084">MAEQARHGAAAGVDQRDAGLVAGGFDSEDQHGASVSVRPWCGTCLTRPTVLSHSGEASMRQETGHVATLRQQAANALEWSLSCIELVQGCTDLIDELQRERGLGQLLLGSVGESYASALREQLQLSEEAEQALRRQLLRLEALPATTDPGQLKLQRLGLALLNSPGLADLVPLRRDLLLLRCARQQMFDAYCSLLAQLLELVEAAVQAIQEPALAQELATLRQLMWAKEYSGQERASGAGLYASACHDARVWQRIVQLIEAQHRCASAFISRARPGARKRLKDSLQLETQAELERLRQQLADSVDQAALDPGLGEQWFRSCSRRMNELREVERSLLQEMQQALAQQQARSLPGRPAATPGPNRLTPGKVETVLRTAKAWLASASPGSAVQDGTPA</sequence>
<dbReference type="InterPro" id="IPR013587">
    <property type="entry name" value="Nitrate/nitrite_sensing"/>
</dbReference>
<name>A0A2S9K5J3_9BURK</name>
<dbReference type="EMBL" id="PVLQ01000027">
    <property type="protein sequence ID" value="PRD65720.1"/>
    <property type="molecule type" value="Genomic_DNA"/>
</dbReference>
<reference evidence="4 5" key="1">
    <citation type="submission" date="2018-03" db="EMBL/GenBank/DDBJ databases">
        <title>Comparative genomics illustrates the genes involved in a hyperalkaliphilic mechanisms of Serpentinomonas isolated from highly-alkaline calcium-rich serpentinized springs.</title>
        <authorList>
            <person name="Suzuki S."/>
            <person name="Ishii S."/>
            <person name="Walworth N."/>
            <person name="Bird L."/>
            <person name="Kuenen J.G."/>
            <person name="Nealson K.H."/>
        </authorList>
    </citation>
    <scope>NUCLEOTIDE SEQUENCE [LARGE SCALE GENOMIC DNA]</scope>
    <source>
        <strain evidence="4 5">P1</strain>
    </source>
</reference>
<evidence type="ECO:0000313" key="5">
    <source>
        <dbReference type="Proteomes" id="UP000238589"/>
    </source>
</evidence>
<evidence type="ECO:0000259" key="3">
    <source>
        <dbReference type="Pfam" id="PF08376"/>
    </source>
</evidence>
<proteinExistence type="predicted"/>